<gene>
    <name evidence="2" type="primary">yidD</name>
    <name evidence="2" type="ORF">E3J95_04120</name>
</gene>
<dbReference type="AlphaFoldDB" id="A0A523QIY9"/>
<evidence type="ECO:0000313" key="2">
    <source>
        <dbReference type="EMBL" id="TES85563.1"/>
    </source>
</evidence>
<keyword evidence="1" id="KW-0472">Membrane</keyword>
<reference evidence="2 3" key="1">
    <citation type="submission" date="2019-03" db="EMBL/GenBank/DDBJ databases">
        <title>Metabolic potential of uncultured bacteria and archaea associated with petroleum seepage in deep-sea sediments.</title>
        <authorList>
            <person name="Dong X."/>
            <person name="Hubert C."/>
        </authorList>
    </citation>
    <scope>NUCLEOTIDE SEQUENCE [LARGE SCALE GENOMIC DNA]</scope>
    <source>
        <strain evidence="2">E44_bin92</strain>
    </source>
</reference>
<dbReference type="PANTHER" id="PTHR33383:SF1">
    <property type="entry name" value="MEMBRANE PROTEIN INSERTION EFFICIENCY FACTOR-RELATED"/>
    <property type="match status" value="1"/>
</dbReference>
<dbReference type="Pfam" id="PF01809">
    <property type="entry name" value="YidD"/>
    <property type="match status" value="1"/>
</dbReference>
<comment type="caution">
    <text evidence="2">The sequence shown here is derived from an EMBL/GenBank/DDBJ whole genome shotgun (WGS) entry which is preliminary data.</text>
</comment>
<dbReference type="PANTHER" id="PTHR33383">
    <property type="entry name" value="MEMBRANE PROTEIN INSERTION EFFICIENCY FACTOR-RELATED"/>
    <property type="match status" value="1"/>
</dbReference>
<organism evidence="2 3">
    <name type="scientific">Aerophobetes bacterium</name>
    <dbReference type="NCBI Taxonomy" id="2030807"/>
    <lineage>
        <taxon>Bacteria</taxon>
        <taxon>Candidatus Aerophobota</taxon>
    </lineage>
</organism>
<sequence length="85" mass="9808">MRSPQPTKERIKKSRVIDKLGMGMVIFYQRCISPSLPPSCRFYPSCSEYSLQAIEEYGLAQGVWLGMRRILRCHSFHPGGYDPVR</sequence>
<accession>A0A523QIY9</accession>
<name>A0A523QIY9_UNCAE</name>
<keyword evidence="1" id="KW-1003">Cell membrane</keyword>
<dbReference type="NCBIfam" id="TIGR00278">
    <property type="entry name" value="membrane protein insertion efficiency factor YidD"/>
    <property type="match status" value="1"/>
</dbReference>
<protein>
    <recommendedName>
        <fullName evidence="1">Putative membrane protein insertion efficiency factor</fullName>
    </recommendedName>
</protein>
<dbReference type="SMART" id="SM01234">
    <property type="entry name" value="Haemolytic"/>
    <property type="match status" value="1"/>
</dbReference>
<dbReference type="InterPro" id="IPR002696">
    <property type="entry name" value="Membr_insert_effic_factor_YidD"/>
</dbReference>
<dbReference type="EMBL" id="SOKU01000199">
    <property type="protein sequence ID" value="TES85563.1"/>
    <property type="molecule type" value="Genomic_DNA"/>
</dbReference>
<comment type="function">
    <text evidence="1">Could be involved in insertion of integral membrane proteins into the membrane.</text>
</comment>
<evidence type="ECO:0000256" key="1">
    <source>
        <dbReference type="HAMAP-Rule" id="MF_00386"/>
    </source>
</evidence>
<comment type="subcellular location">
    <subcellularLocation>
        <location evidence="1">Cell membrane</location>
        <topology evidence="1">Peripheral membrane protein</topology>
        <orientation evidence="1">Cytoplasmic side</orientation>
    </subcellularLocation>
</comment>
<proteinExistence type="inferred from homology"/>
<evidence type="ECO:0000313" key="3">
    <source>
        <dbReference type="Proteomes" id="UP000320781"/>
    </source>
</evidence>
<dbReference type="Proteomes" id="UP000320781">
    <property type="component" value="Unassembled WGS sequence"/>
</dbReference>
<comment type="similarity">
    <text evidence="1">Belongs to the UPF0161 family.</text>
</comment>
<dbReference type="HAMAP" id="MF_00386">
    <property type="entry name" value="UPF0161_YidD"/>
    <property type="match status" value="1"/>
</dbReference>
<dbReference type="GO" id="GO:0005886">
    <property type="term" value="C:plasma membrane"/>
    <property type="evidence" value="ECO:0007669"/>
    <property type="project" value="UniProtKB-SubCell"/>
</dbReference>